<keyword evidence="2 4" id="KW-0560">Oxidoreductase</keyword>
<dbReference type="Pfam" id="PF02826">
    <property type="entry name" value="2-Hacid_dh_C"/>
    <property type="match status" value="1"/>
</dbReference>
<gene>
    <name evidence="7" type="ORF">DES39_0080</name>
</gene>
<feature type="domain" description="D-isomer specific 2-hydroxyacid dehydrogenase catalytic" evidence="5">
    <location>
        <begin position="5"/>
        <end position="315"/>
    </location>
</feature>
<dbReference type="FunFam" id="3.40.50.720:FF:000462">
    <property type="entry name" value="Glyoxylate reductase (NADP+)"/>
    <property type="match status" value="1"/>
</dbReference>
<evidence type="ECO:0000256" key="3">
    <source>
        <dbReference type="ARBA" id="ARBA00023027"/>
    </source>
</evidence>
<dbReference type="CDD" id="cd05301">
    <property type="entry name" value="GDH"/>
    <property type="match status" value="1"/>
</dbReference>
<dbReference type="SUPFAM" id="SSF52283">
    <property type="entry name" value="Formate/glycerate dehydrogenase catalytic domain-like"/>
    <property type="match status" value="1"/>
</dbReference>
<comment type="caution">
    <text evidence="7">The sequence shown here is derived from an EMBL/GenBank/DDBJ whole genome shotgun (WGS) entry which is preliminary data.</text>
</comment>
<dbReference type="InterPro" id="IPR029753">
    <property type="entry name" value="D-isomer_DH_CS"/>
</dbReference>
<dbReference type="OrthoDB" id="9805416at2"/>
<keyword evidence="3" id="KW-0520">NAD</keyword>
<evidence type="ECO:0000313" key="7">
    <source>
        <dbReference type="EMBL" id="RKS86877.1"/>
    </source>
</evidence>
<evidence type="ECO:0000256" key="4">
    <source>
        <dbReference type="RuleBase" id="RU003719"/>
    </source>
</evidence>
<evidence type="ECO:0000259" key="5">
    <source>
        <dbReference type="Pfam" id="PF00389"/>
    </source>
</evidence>
<reference evidence="7 8" key="1">
    <citation type="submission" date="2018-10" db="EMBL/GenBank/DDBJ databases">
        <title>Genomic Encyclopedia of Type Strains, Phase IV (KMG-IV): sequencing the most valuable type-strain genomes for metagenomic binning, comparative biology and taxonomic classification.</title>
        <authorList>
            <person name="Goeker M."/>
        </authorList>
    </citation>
    <scope>NUCLEOTIDE SEQUENCE [LARGE SCALE GENOMIC DNA]</scope>
    <source>
        <strain evidence="7 8">DSM 22228</strain>
    </source>
</reference>
<dbReference type="GO" id="GO:0030267">
    <property type="term" value="F:glyoxylate reductase (NADPH) activity"/>
    <property type="evidence" value="ECO:0007669"/>
    <property type="project" value="TreeGrafter"/>
</dbReference>
<dbReference type="RefSeq" id="WP_121143800.1">
    <property type="nucleotide sequence ID" value="NZ_RBWY01000001.1"/>
</dbReference>
<dbReference type="GO" id="GO:0016618">
    <property type="term" value="F:hydroxypyruvate reductase [NAD(P)H] activity"/>
    <property type="evidence" value="ECO:0007669"/>
    <property type="project" value="TreeGrafter"/>
</dbReference>
<sequence length="324" mass="35528">MKKNIVLYKRIPDDQQAKLAAYFNVTYFDGINDQNREQVKAALANAEGIIGASSPIGAELLDCAPHLKAISTISVGVDQFDIADLNQRNIRLMHTPGVLTDTTADTIFTLVLATARRAVELSMMIRAGKWQNSLGEAYYGVNVHHKTIGILGMGRIGCAVAKRAYAGFDMNVLYMNHSANQTAEQQYHAKRCELDELLKLSDFVVITLPLTNETTHLINQDKLRLMKPSAILINGARGKIIDQNALIDALKNNTIRAAGLDVFEVEPLPAESPLMTLDNVVLTPHIGSATDETRYDMVVTAVNNLIAALKADKPSSNWFNPQVS</sequence>
<dbReference type="Pfam" id="PF00389">
    <property type="entry name" value="2-Hacid_dh"/>
    <property type="match status" value="1"/>
</dbReference>
<evidence type="ECO:0000256" key="1">
    <source>
        <dbReference type="ARBA" id="ARBA00005854"/>
    </source>
</evidence>
<dbReference type="GO" id="GO:0005829">
    <property type="term" value="C:cytosol"/>
    <property type="evidence" value="ECO:0007669"/>
    <property type="project" value="TreeGrafter"/>
</dbReference>
<name>A0A495RH68_9GAMM</name>
<dbReference type="Proteomes" id="UP000278542">
    <property type="component" value="Unassembled WGS sequence"/>
</dbReference>
<evidence type="ECO:0000256" key="2">
    <source>
        <dbReference type="ARBA" id="ARBA00023002"/>
    </source>
</evidence>
<comment type="similarity">
    <text evidence="1 4">Belongs to the D-isomer specific 2-hydroxyacid dehydrogenase family.</text>
</comment>
<dbReference type="AlphaFoldDB" id="A0A495RH68"/>
<keyword evidence="8" id="KW-1185">Reference proteome</keyword>
<organism evidence="7 8">
    <name type="scientific">Orbus hercynius</name>
    <dbReference type="NCBI Taxonomy" id="593135"/>
    <lineage>
        <taxon>Bacteria</taxon>
        <taxon>Pseudomonadati</taxon>
        <taxon>Pseudomonadota</taxon>
        <taxon>Gammaproteobacteria</taxon>
        <taxon>Orbales</taxon>
        <taxon>Orbaceae</taxon>
        <taxon>Orbus</taxon>
    </lineage>
</organism>
<evidence type="ECO:0000313" key="8">
    <source>
        <dbReference type="Proteomes" id="UP000278542"/>
    </source>
</evidence>
<dbReference type="PANTHER" id="PTHR10996:SF283">
    <property type="entry name" value="GLYOXYLATE_HYDROXYPYRUVATE REDUCTASE B"/>
    <property type="match status" value="1"/>
</dbReference>
<dbReference type="InterPro" id="IPR006140">
    <property type="entry name" value="D-isomer_DH_NAD-bd"/>
</dbReference>
<accession>A0A495RH68</accession>
<feature type="domain" description="D-isomer specific 2-hydroxyacid dehydrogenase NAD-binding" evidence="6">
    <location>
        <begin position="109"/>
        <end position="287"/>
    </location>
</feature>
<dbReference type="InterPro" id="IPR006139">
    <property type="entry name" value="D-isomer_2_OHA_DH_cat_dom"/>
</dbReference>
<dbReference type="InterPro" id="IPR050223">
    <property type="entry name" value="D-isomer_2-hydroxyacid_DH"/>
</dbReference>
<dbReference type="EMBL" id="RBWY01000001">
    <property type="protein sequence ID" value="RKS86877.1"/>
    <property type="molecule type" value="Genomic_DNA"/>
</dbReference>
<dbReference type="InterPro" id="IPR036291">
    <property type="entry name" value="NAD(P)-bd_dom_sf"/>
</dbReference>
<proteinExistence type="inferred from homology"/>
<dbReference type="Gene3D" id="3.40.50.720">
    <property type="entry name" value="NAD(P)-binding Rossmann-like Domain"/>
    <property type="match status" value="2"/>
</dbReference>
<protein>
    <submittedName>
        <fullName evidence="7">Gluconate 2-dehydrogenase</fullName>
    </submittedName>
</protein>
<dbReference type="PROSITE" id="PS00671">
    <property type="entry name" value="D_2_HYDROXYACID_DH_3"/>
    <property type="match status" value="1"/>
</dbReference>
<evidence type="ECO:0000259" key="6">
    <source>
        <dbReference type="Pfam" id="PF02826"/>
    </source>
</evidence>
<dbReference type="SUPFAM" id="SSF51735">
    <property type="entry name" value="NAD(P)-binding Rossmann-fold domains"/>
    <property type="match status" value="1"/>
</dbReference>
<dbReference type="PANTHER" id="PTHR10996">
    <property type="entry name" value="2-HYDROXYACID DEHYDROGENASE-RELATED"/>
    <property type="match status" value="1"/>
</dbReference>
<dbReference type="GO" id="GO:0051287">
    <property type="term" value="F:NAD binding"/>
    <property type="evidence" value="ECO:0007669"/>
    <property type="project" value="InterPro"/>
</dbReference>